<evidence type="ECO:0000256" key="2">
    <source>
        <dbReference type="ARBA" id="ARBA00022840"/>
    </source>
</evidence>
<evidence type="ECO:0000259" key="3">
    <source>
        <dbReference type="Pfam" id="PF13191"/>
    </source>
</evidence>
<keyword evidence="2" id="KW-0067">ATP-binding</keyword>
<dbReference type="EMBL" id="AZHX01000192">
    <property type="protein sequence ID" value="ETX08540.1"/>
    <property type="molecule type" value="Genomic_DNA"/>
</dbReference>
<dbReference type="AlphaFoldDB" id="W4MEC9"/>
<accession>W4MEC9</accession>
<keyword evidence="1" id="KW-0547">Nucleotide-binding</keyword>
<dbReference type="GO" id="GO:0005737">
    <property type="term" value="C:cytoplasm"/>
    <property type="evidence" value="ECO:0007669"/>
    <property type="project" value="TreeGrafter"/>
</dbReference>
<dbReference type="Pfam" id="PF13191">
    <property type="entry name" value="AAA_16"/>
    <property type="match status" value="1"/>
</dbReference>
<dbReference type="GO" id="GO:0004016">
    <property type="term" value="F:adenylate cyclase activity"/>
    <property type="evidence" value="ECO:0007669"/>
    <property type="project" value="TreeGrafter"/>
</dbReference>
<dbReference type="PANTHER" id="PTHR16305:SF35">
    <property type="entry name" value="TRANSCRIPTIONAL ACTIVATOR DOMAIN"/>
    <property type="match status" value="1"/>
</dbReference>
<evidence type="ECO:0000313" key="4">
    <source>
        <dbReference type="EMBL" id="ETX08540.1"/>
    </source>
</evidence>
<name>W4MEC9_9BACT</name>
<feature type="domain" description="Orc1-like AAA ATPase" evidence="3">
    <location>
        <begin position="5"/>
        <end position="166"/>
    </location>
</feature>
<comment type="caution">
    <text evidence="4">The sequence shown here is derived from an EMBL/GenBank/DDBJ whole genome shotgun (WGS) entry which is preliminary data.</text>
</comment>
<protein>
    <recommendedName>
        <fullName evidence="3">Orc1-like AAA ATPase domain-containing protein</fullName>
    </recommendedName>
</protein>
<evidence type="ECO:0000256" key="1">
    <source>
        <dbReference type="ARBA" id="ARBA00022741"/>
    </source>
</evidence>
<dbReference type="Gene3D" id="3.40.50.300">
    <property type="entry name" value="P-loop containing nucleotide triphosphate hydrolases"/>
    <property type="match status" value="1"/>
</dbReference>
<gene>
    <name evidence="4" type="ORF">ETSY2_04775</name>
</gene>
<dbReference type="InterPro" id="IPR041664">
    <property type="entry name" value="AAA_16"/>
</dbReference>
<dbReference type="HOGENOM" id="CLU_031178_0_0_7"/>
<dbReference type="PANTHER" id="PTHR16305">
    <property type="entry name" value="TESTICULAR SOLUBLE ADENYLYL CYCLASE"/>
    <property type="match status" value="1"/>
</dbReference>
<keyword evidence="5" id="KW-1185">Reference proteome</keyword>
<dbReference type="SUPFAM" id="SSF52540">
    <property type="entry name" value="P-loop containing nucleoside triphosphate hydrolases"/>
    <property type="match status" value="1"/>
</dbReference>
<reference evidence="4 5" key="1">
    <citation type="journal article" date="2014" name="Nature">
        <title>An environmental bacterial taxon with a large and distinct metabolic repertoire.</title>
        <authorList>
            <person name="Wilson M.C."/>
            <person name="Mori T."/>
            <person name="Ruckert C."/>
            <person name="Uria A.R."/>
            <person name="Helf M.J."/>
            <person name="Takada K."/>
            <person name="Gernert C."/>
            <person name="Steffens U.A."/>
            <person name="Heycke N."/>
            <person name="Schmitt S."/>
            <person name="Rinke C."/>
            <person name="Helfrich E.J."/>
            <person name="Brachmann A.O."/>
            <person name="Gurgui C."/>
            <person name="Wakimoto T."/>
            <person name="Kracht M."/>
            <person name="Crusemann M."/>
            <person name="Hentschel U."/>
            <person name="Abe I."/>
            <person name="Matsunaga S."/>
            <person name="Kalinowski J."/>
            <person name="Takeyama H."/>
            <person name="Piel J."/>
        </authorList>
    </citation>
    <scope>NUCLEOTIDE SEQUENCE [LARGE SCALE GENOMIC DNA]</scope>
    <source>
        <strain evidence="5">TSY2</strain>
    </source>
</reference>
<dbReference type="GO" id="GO:0005524">
    <property type="term" value="F:ATP binding"/>
    <property type="evidence" value="ECO:0007669"/>
    <property type="project" value="UniProtKB-KW"/>
</dbReference>
<dbReference type="Proteomes" id="UP000019140">
    <property type="component" value="Unassembled WGS sequence"/>
</dbReference>
<feature type="non-terminal residue" evidence="4">
    <location>
        <position position="371"/>
    </location>
</feature>
<sequence>MSESPFIGRHSDLDFIRQQIHHCLSGQPRVLLIEGLAGIGKTRLLEEAGIMAGQQNMNIYTGSCDETLTEPYQPFAGLLPRLEDEETFGSRHIALLHQLFGVPLPTRPVPALDEAEHDHSECHTAVSHALIRLAEGQPFLVMVDNLHAADQSSLDLFTYLALTLAAQRTAAVLLVASSRPVAPDTAVGQLLSRLQCEDIVHKLELSGLEEPETRELLQSLGVTRPTQQLVRAIHEATHGIPLFIQAAVHHAQRTGALYTRGGYLAVREHAVATLELPRDISDTIAARIASLPADCQEFLTLASLLGNVISPERLAILEQYSRPVTEAVLTTAIEQNVLRREDDRYHFVHSLIRQAFTERLSLEQRQRLHLH</sequence>
<evidence type="ECO:0000313" key="5">
    <source>
        <dbReference type="Proteomes" id="UP000019140"/>
    </source>
</evidence>
<organism evidence="4 5">
    <name type="scientific">Candidatus Entotheonella gemina</name>
    <dbReference type="NCBI Taxonomy" id="1429439"/>
    <lineage>
        <taxon>Bacteria</taxon>
        <taxon>Pseudomonadati</taxon>
        <taxon>Nitrospinota/Tectimicrobiota group</taxon>
        <taxon>Candidatus Tectimicrobiota</taxon>
        <taxon>Candidatus Entotheonellia</taxon>
        <taxon>Candidatus Entotheonellales</taxon>
        <taxon>Candidatus Entotheonellaceae</taxon>
        <taxon>Candidatus Entotheonella</taxon>
    </lineage>
</organism>
<proteinExistence type="predicted"/>
<dbReference type="InterPro" id="IPR027417">
    <property type="entry name" value="P-loop_NTPase"/>
</dbReference>